<keyword evidence="3" id="KW-1185">Reference proteome</keyword>
<feature type="chain" id="PRO_5005895839" evidence="2">
    <location>
        <begin position="25"/>
        <end position="183"/>
    </location>
</feature>
<feature type="signal peptide" evidence="2">
    <location>
        <begin position="1"/>
        <end position="24"/>
    </location>
</feature>
<evidence type="ECO:0000256" key="2">
    <source>
        <dbReference type="SAM" id="SignalP"/>
    </source>
</evidence>
<dbReference type="AlphaFoldDB" id="A0A0N5CGI0"/>
<evidence type="ECO:0000313" key="4">
    <source>
        <dbReference type="WBParaSite" id="SPAL_0001695600.1"/>
    </source>
</evidence>
<protein>
    <submittedName>
        <fullName evidence="4">DUF148 domain-containing protein</fullName>
    </submittedName>
</protein>
<feature type="region of interest" description="Disordered" evidence="1">
    <location>
        <begin position="29"/>
        <end position="48"/>
    </location>
</feature>
<accession>A0A0N5CGI0</accession>
<name>A0A0N5CGI0_STREA</name>
<feature type="region of interest" description="Disordered" evidence="1">
    <location>
        <begin position="133"/>
        <end position="152"/>
    </location>
</feature>
<sequence length="183" mass="19884">MKDISKMRFMKYLTIIVLLAVQYSFQDSSNEVSSSGDENDVSADLSEVATSPNELLLDSTGKTAASSLANDVEQSTIEKSGKSKNFLKRAFTKDKTKKRLKKAKEGAKKAAKFAGKGLKMMFSGIKKGVKGLAKNMKSKSSESSDSSSSEEDREKRSLFKAFLGKPASNAVKHVGHKLLGTLF</sequence>
<dbReference type="Proteomes" id="UP000046392">
    <property type="component" value="Unplaced"/>
</dbReference>
<evidence type="ECO:0000313" key="3">
    <source>
        <dbReference type="Proteomes" id="UP000046392"/>
    </source>
</evidence>
<dbReference type="WBParaSite" id="SPAL_0001695600.1">
    <property type="protein sequence ID" value="SPAL_0001695600.1"/>
    <property type="gene ID" value="SPAL_0001695600"/>
</dbReference>
<proteinExistence type="predicted"/>
<evidence type="ECO:0000256" key="1">
    <source>
        <dbReference type="SAM" id="MobiDB-lite"/>
    </source>
</evidence>
<reference evidence="4" key="1">
    <citation type="submission" date="2017-02" db="UniProtKB">
        <authorList>
            <consortium name="WormBaseParasite"/>
        </authorList>
    </citation>
    <scope>IDENTIFICATION</scope>
</reference>
<keyword evidence="2" id="KW-0732">Signal</keyword>
<organism evidence="3 4">
    <name type="scientific">Strongyloides papillosus</name>
    <name type="common">Intestinal threadworm</name>
    <dbReference type="NCBI Taxonomy" id="174720"/>
    <lineage>
        <taxon>Eukaryota</taxon>
        <taxon>Metazoa</taxon>
        <taxon>Ecdysozoa</taxon>
        <taxon>Nematoda</taxon>
        <taxon>Chromadorea</taxon>
        <taxon>Rhabditida</taxon>
        <taxon>Tylenchina</taxon>
        <taxon>Panagrolaimomorpha</taxon>
        <taxon>Strongyloidoidea</taxon>
        <taxon>Strongyloididae</taxon>
        <taxon>Strongyloides</taxon>
    </lineage>
</organism>